<dbReference type="AlphaFoldDB" id="A0A6J4S2M8"/>
<evidence type="ECO:0000313" key="2">
    <source>
        <dbReference type="EMBL" id="CAA9481952.1"/>
    </source>
</evidence>
<organism evidence="2">
    <name type="scientific">uncultured Rubrobacteraceae bacterium</name>
    <dbReference type="NCBI Taxonomy" id="349277"/>
    <lineage>
        <taxon>Bacteria</taxon>
        <taxon>Bacillati</taxon>
        <taxon>Actinomycetota</taxon>
        <taxon>Rubrobacteria</taxon>
        <taxon>Rubrobacterales</taxon>
        <taxon>Rubrobacteraceae</taxon>
        <taxon>environmental samples</taxon>
    </lineage>
</organism>
<reference evidence="2" key="1">
    <citation type="submission" date="2020-02" db="EMBL/GenBank/DDBJ databases">
        <authorList>
            <person name="Meier V. D."/>
        </authorList>
    </citation>
    <scope>NUCLEOTIDE SEQUENCE</scope>
    <source>
        <strain evidence="2">AVDCRST_MAG12</strain>
    </source>
</reference>
<protein>
    <submittedName>
        <fullName evidence="2">Uncharacterized protein</fullName>
    </submittedName>
</protein>
<name>A0A6J4S2M8_9ACTN</name>
<proteinExistence type="predicted"/>
<feature type="non-terminal residue" evidence="2">
    <location>
        <position position="1"/>
    </location>
</feature>
<gene>
    <name evidence="2" type="ORF">AVDCRST_MAG12-1562</name>
</gene>
<evidence type="ECO:0000256" key="1">
    <source>
        <dbReference type="SAM" id="MobiDB-lite"/>
    </source>
</evidence>
<feature type="region of interest" description="Disordered" evidence="1">
    <location>
        <begin position="1"/>
        <end position="23"/>
    </location>
</feature>
<dbReference type="EMBL" id="CADCVK010000241">
    <property type="protein sequence ID" value="CAA9481952.1"/>
    <property type="molecule type" value="Genomic_DNA"/>
</dbReference>
<accession>A0A6J4S2M8</accession>
<feature type="non-terminal residue" evidence="2">
    <location>
        <position position="23"/>
    </location>
</feature>
<sequence length="23" mass="2289">PDAADDARAARGAPATQRDPGPL</sequence>